<evidence type="ECO:0000256" key="1">
    <source>
        <dbReference type="SAM" id="MobiDB-lite"/>
    </source>
</evidence>
<accession>S8EXU8</accession>
<feature type="region of interest" description="Disordered" evidence="1">
    <location>
        <begin position="205"/>
        <end position="224"/>
    </location>
</feature>
<dbReference type="Proteomes" id="UP000015241">
    <property type="component" value="Unassembled WGS sequence"/>
</dbReference>
<sequence length="466" mass="49418">MHSFYLLFIAVLLCILADRVSGAGNTTCAGSMLDWYTDVVGETPCMTYQRLRQICNSEYEVPSFRSSSPGDNCDDQVSYCCCNSIAWALSNPCQNCQWDVDSGSPNGMDAPAQAYYLYRFFGDTTSSQYCGDGTNQTLPANIEEAVCNLGIKLENFLYNLFWNTGAWYYTYTRESAETDHAANGSNIYHCSSSVSSSSQTSISSATTNSNAVPVSSSNRYSETPSGTIFSSTIARTPSSTAPPSSFVTTLETHTTINGTATIVPYTTTIVSATQSGSALGVSSSSTGRKPSIAAIVGGVVGGVVGLLLLVALGAYCARNRRKRAGTTRVPTQDPRETAESSLGPWSATMVESSLASSQLAHRGSSSAGSAPNSTGKRALMEHNIPGYYTGPELVTARGVVPMSGQALHPMRLCAENSSNYGSAARAPLSVAQDGLSVVGREEDAGRLVSAGMWLPPAYRSEWDDDE</sequence>
<name>S8EXU8_FOMSC</name>
<proteinExistence type="predicted"/>
<dbReference type="InParanoid" id="S8EXU8"/>
<keyword evidence="2" id="KW-1133">Transmembrane helix</keyword>
<protein>
    <recommendedName>
        <fullName evidence="6">Mid2 domain-containing protein</fullName>
    </recommendedName>
</protein>
<evidence type="ECO:0000313" key="4">
    <source>
        <dbReference type="EMBL" id="EPS94390.1"/>
    </source>
</evidence>
<dbReference type="eggNOG" id="ENOG502R127">
    <property type="taxonomic scope" value="Eukaryota"/>
</dbReference>
<evidence type="ECO:0000256" key="3">
    <source>
        <dbReference type="SAM" id="SignalP"/>
    </source>
</evidence>
<reference evidence="4 5" key="1">
    <citation type="journal article" date="2012" name="Science">
        <title>The Paleozoic origin of enzymatic lignin decomposition reconstructed from 31 fungal genomes.</title>
        <authorList>
            <person name="Floudas D."/>
            <person name="Binder M."/>
            <person name="Riley R."/>
            <person name="Barry K."/>
            <person name="Blanchette R.A."/>
            <person name="Henrissat B."/>
            <person name="Martinez A.T."/>
            <person name="Otillar R."/>
            <person name="Spatafora J.W."/>
            <person name="Yadav J.S."/>
            <person name="Aerts A."/>
            <person name="Benoit I."/>
            <person name="Boyd A."/>
            <person name="Carlson A."/>
            <person name="Copeland A."/>
            <person name="Coutinho P.M."/>
            <person name="de Vries R.P."/>
            <person name="Ferreira P."/>
            <person name="Findley K."/>
            <person name="Foster B."/>
            <person name="Gaskell J."/>
            <person name="Glotzer D."/>
            <person name="Gorecki P."/>
            <person name="Heitman J."/>
            <person name="Hesse C."/>
            <person name="Hori C."/>
            <person name="Igarashi K."/>
            <person name="Jurgens J.A."/>
            <person name="Kallen N."/>
            <person name="Kersten P."/>
            <person name="Kohler A."/>
            <person name="Kuees U."/>
            <person name="Kumar T.K.A."/>
            <person name="Kuo A."/>
            <person name="LaButti K."/>
            <person name="Larrondo L.F."/>
            <person name="Lindquist E."/>
            <person name="Ling A."/>
            <person name="Lombard V."/>
            <person name="Lucas S."/>
            <person name="Lundell T."/>
            <person name="Martin R."/>
            <person name="McLaughlin D.J."/>
            <person name="Morgenstern I."/>
            <person name="Morin E."/>
            <person name="Murat C."/>
            <person name="Nagy L.G."/>
            <person name="Nolan M."/>
            <person name="Ohm R.A."/>
            <person name="Patyshakuliyeva A."/>
            <person name="Rokas A."/>
            <person name="Ruiz-Duenas F.J."/>
            <person name="Sabat G."/>
            <person name="Salamov A."/>
            <person name="Samejima M."/>
            <person name="Schmutz J."/>
            <person name="Slot J.C."/>
            <person name="St John F."/>
            <person name="Stenlid J."/>
            <person name="Sun H."/>
            <person name="Sun S."/>
            <person name="Syed K."/>
            <person name="Tsang A."/>
            <person name="Wiebenga A."/>
            <person name="Young D."/>
            <person name="Pisabarro A."/>
            <person name="Eastwood D.C."/>
            <person name="Martin F."/>
            <person name="Cullen D."/>
            <person name="Grigoriev I.V."/>
            <person name="Hibbett D.S."/>
        </authorList>
    </citation>
    <scope>NUCLEOTIDE SEQUENCE</scope>
    <source>
        <strain evidence="5">FP-58527</strain>
    </source>
</reference>
<evidence type="ECO:0000256" key="2">
    <source>
        <dbReference type="SAM" id="Phobius"/>
    </source>
</evidence>
<organism evidence="4 5">
    <name type="scientific">Fomitopsis schrenkii</name>
    <name type="common">Brown rot fungus</name>
    <dbReference type="NCBI Taxonomy" id="2126942"/>
    <lineage>
        <taxon>Eukaryota</taxon>
        <taxon>Fungi</taxon>
        <taxon>Dikarya</taxon>
        <taxon>Basidiomycota</taxon>
        <taxon>Agaricomycotina</taxon>
        <taxon>Agaricomycetes</taxon>
        <taxon>Polyporales</taxon>
        <taxon>Fomitopsis</taxon>
    </lineage>
</organism>
<gene>
    <name evidence="4" type="ORF">FOMPIDRAFT_1063204</name>
</gene>
<keyword evidence="3" id="KW-0732">Signal</keyword>
<keyword evidence="2" id="KW-0472">Membrane</keyword>
<evidence type="ECO:0000313" key="5">
    <source>
        <dbReference type="Proteomes" id="UP000015241"/>
    </source>
</evidence>
<feature type="compositionally biased region" description="Polar residues" evidence="1">
    <location>
        <begin position="210"/>
        <end position="224"/>
    </location>
</feature>
<dbReference type="STRING" id="743788.S8EXU8"/>
<feature type="compositionally biased region" description="Polar residues" evidence="1">
    <location>
        <begin position="349"/>
        <end position="375"/>
    </location>
</feature>
<feature type="region of interest" description="Disordered" evidence="1">
    <location>
        <begin position="322"/>
        <end position="376"/>
    </location>
</feature>
<keyword evidence="2" id="KW-0812">Transmembrane</keyword>
<dbReference type="HOGENOM" id="CLU_056404_0_0_1"/>
<feature type="transmembrane region" description="Helical" evidence="2">
    <location>
        <begin position="292"/>
        <end position="315"/>
    </location>
</feature>
<dbReference type="OrthoDB" id="2757214at2759"/>
<keyword evidence="5" id="KW-1185">Reference proteome</keyword>
<dbReference type="AlphaFoldDB" id="S8EXU8"/>
<feature type="signal peptide" evidence="3">
    <location>
        <begin position="1"/>
        <end position="22"/>
    </location>
</feature>
<evidence type="ECO:0008006" key="6">
    <source>
        <dbReference type="Google" id="ProtNLM"/>
    </source>
</evidence>
<feature type="chain" id="PRO_5004563375" description="Mid2 domain-containing protein" evidence="3">
    <location>
        <begin position="23"/>
        <end position="466"/>
    </location>
</feature>
<dbReference type="EMBL" id="KE504234">
    <property type="protein sequence ID" value="EPS94390.1"/>
    <property type="molecule type" value="Genomic_DNA"/>
</dbReference>